<dbReference type="InterPro" id="IPR041664">
    <property type="entry name" value="AAA_16"/>
</dbReference>
<dbReference type="PANTHER" id="PTHR16305">
    <property type="entry name" value="TESTICULAR SOLUBLE ADENYLYL CYCLASE"/>
    <property type="match status" value="1"/>
</dbReference>
<dbReference type="KEGG" id="lxl:KDY119_02757"/>
<dbReference type="GO" id="GO:0004674">
    <property type="term" value="F:protein serine/threonine kinase activity"/>
    <property type="evidence" value="ECO:0007669"/>
    <property type="project" value="UniProtKB-KW"/>
</dbReference>
<dbReference type="PANTHER" id="PTHR16305:SF35">
    <property type="entry name" value="TRANSCRIPTIONAL ACTIVATOR DOMAIN"/>
    <property type="match status" value="1"/>
</dbReference>
<dbReference type="SUPFAM" id="SSF52540">
    <property type="entry name" value="P-loop containing nucleoside triphosphate hydrolases"/>
    <property type="match status" value="1"/>
</dbReference>
<dbReference type="RefSeq" id="WP_036946978.1">
    <property type="nucleotide sequence ID" value="NZ_BAABIH010000008.1"/>
</dbReference>
<accession>A0A5P9QDU8</accession>
<keyword evidence="1" id="KW-0547">Nucleotide-binding</keyword>
<dbReference type="GO" id="GO:0006355">
    <property type="term" value="P:regulation of DNA-templated transcription"/>
    <property type="evidence" value="ECO:0007669"/>
    <property type="project" value="InterPro"/>
</dbReference>
<dbReference type="SMART" id="SM00421">
    <property type="entry name" value="HTH_LUXR"/>
    <property type="match status" value="1"/>
</dbReference>
<reference evidence="4 5" key="1">
    <citation type="submission" date="2019-10" db="EMBL/GenBank/DDBJ databases">
        <title>Genome sequence of Luteimicrobium xylanilyticum HY-24.</title>
        <authorList>
            <person name="Kim D.Y."/>
            <person name="Park H.-Y."/>
        </authorList>
    </citation>
    <scope>NUCLEOTIDE SEQUENCE [LARGE SCALE GENOMIC DNA]</scope>
    <source>
        <strain evidence="4 5">HY-24</strain>
    </source>
</reference>
<dbReference type="InterPro" id="IPR016032">
    <property type="entry name" value="Sig_transdc_resp-reg_C-effctor"/>
</dbReference>
<keyword evidence="4" id="KW-0808">Transferase</keyword>
<dbReference type="EC" id="2.7.11.1" evidence="4"/>
<evidence type="ECO:0000313" key="4">
    <source>
        <dbReference type="EMBL" id="QFU99230.1"/>
    </source>
</evidence>
<keyword evidence="5" id="KW-1185">Reference proteome</keyword>
<dbReference type="CDD" id="cd06170">
    <property type="entry name" value="LuxR_C_like"/>
    <property type="match status" value="1"/>
</dbReference>
<evidence type="ECO:0000259" key="3">
    <source>
        <dbReference type="PROSITE" id="PS50043"/>
    </source>
</evidence>
<dbReference type="GO" id="GO:0004016">
    <property type="term" value="F:adenylate cyclase activity"/>
    <property type="evidence" value="ECO:0007669"/>
    <property type="project" value="TreeGrafter"/>
</dbReference>
<dbReference type="EMBL" id="CP045529">
    <property type="protein sequence ID" value="QFU99230.1"/>
    <property type="molecule type" value="Genomic_DNA"/>
</dbReference>
<gene>
    <name evidence="4" type="ORF">KDY119_02757</name>
</gene>
<keyword evidence="4" id="KW-0418">Kinase</keyword>
<organism evidence="4 5">
    <name type="scientific">Luteimicrobium xylanilyticum</name>
    <dbReference type="NCBI Taxonomy" id="1133546"/>
    <lineage>
        <taxon>Bacteria</taxon>
        <taxon>Bacillati</taxon>
        <taxon>Actinomycetota</taxon>
        <taxon>Actinomycetes</taxon>
        <taxon>Micrococcales</taxon>
        <taxon>Luteimicrobium</taxon>
    </lineage>
</organism>
<dbReference type="InterPro" id="IPR000792">
    <property type="entry name" value="Tscrpt_reg_LuxR_C"/>
</dbReference>
<proteinExistence type="predicted"/>
<dbReference type="Gene3D" id="1.10.10.10">
    <property type="entry name" value="Winged helix-like DNA-binding domain superfamily/Winged helix DNA-binding domain"/>
    <property type="match status" value="1"/>
</dbReference>
<dbReference type="Proteomes" id="UP000326702">
    <property type="component" value="Chromosome"/>
</dbReference>
<dbReference type="PROSITE" id="PS00622">
    <property type="entry name" value="HTH_LUXR_1"/>
    <property type="match status" value="1"/>
</dbReference>
<keyword evidence="2" id="KW-0067">ATP-binding</keyword>
<dbReference type="GO" id="GO:0003677">
    <property type="term" value="F:DNA binding"/>
    <property type="evidence" value="ECO:0007669"/>
    <property type="project" value="InterPro"/>
</dbReference>
<dbReference type="Pfam" id="PF00196">
    <property type="entry name" value="GerE"/>
    <property type="match status" value="1"/>
</dbReference>
<evidence type="ECO:0000313" key="5">
    <source>
        <dbReference type="Proteomes" id="UP000326702"/>
    </source>
</evidence>
<dbReference type="InterPro" id="IPR036388">
    <property type="entry name" value="WH-like_DNA-bd_sf"/>
</dbReference>
<sequence length="913" mass="95357">MIGREQELSAVRAQLARTGGDRATVVVVEGAVGVGKSVFLAAVAEQASADGLQILTTTGVPGGQPDFGNLHQLLHPLLGDLGSVPRRQADALASVLGLGEAVERNDLFVSLATLALIENAARAAPVVVVVDGFEHVDTPTRQVLEFFARHPAAGDLALVVGLRESGRGTEVLHGVERTRVVLAGLTRQQARALVDEAYPRLSARGRQRVLEEARGNPLALHEFARASWLLESTGGEPREQPPATRRLESALLGEVDDLTRGARQMLLLAAAAAPGTPLAELLAAGADLGVTPAAIDELERHGLADPTGGSLRPADPLLLSVTYGGATTAERQAVHQALSAVSADPFRAVWHRAAAVSWVDEALAGELEAAAVTADARGARREATAAFARAARLSDDVDAKVRRLSFGAESARRGGFPEDGFALLQEALALAHRPDDVARLALTEIMLGISYGTPARSTEDVTAVARRLGAAPTEHAGALSATVLAGAAARIWWRGHPPDEVALVREALGALDGRGGWMVDLAQGMLDPIGVAGQLKPRFAEILDSAIESALHEPMGPSGSSTTRWLNALARAAESRHDLAAAERAWDVQVRQHRATGAVGDEIVALCGRAQSRLLAGDLALSWADAAAAVSLAVERRFGVLARAAASVAGLAAVLLGDEGGLDEMRRVGQAQAGADVSVFVLAYEEWAAGLAALLADDERRAWEHLRRVTRHPSTTRWAVADIAEAGARSGHRDEAADVVAKVAEDASSVASASLDARVARACALLTDEDLQDDAFDRAVERGIAAGSGLELARTRLAYGEALRRRRQVVVPREQLRAAVSGLEASGAEALAVCARAALRAVGVVPARAVVDPAAVLSERELVVARLAAQGMSNKEIASVLVVSPRTVAAHLHRAFPKLGITGRGQLAGLPLT</sequence>
<dbReference type="InterPro" id="IPR027417">
    <property type="entry name" value="P-loop_NTPase"/>
</dbReference>
<feature type="domain" description="HTH luxR-type" evidence="3">
    <location>
        <begin position="850"/>
        <end position="913"/>
    </location>
</feature>
<dbReference type="GO" id="GO:0005737">
    <property type="term" value="C:cytoplasm"/>
    <property type="evidence" value="ECO:0007669"/>
    <property type="project" value="TreeGrafter"/>
</dbReference>
<name>A0A5P9QDU8_9MICO</name>
<evidence type="ECO:0000256" key="1">
    <source>
        <dbReference type="ARBA" id="ARBA00022741"/>
    </source>
</evidence>
<dbReference type="GO" id="GO:0005524">
    <property type="term" value="F:ATP binding"/>
    <property type="evidence" value="ECO:0007669"/>
    <property type="project" value="UniProtKB-KW"/>
</dbReference>
<dbReference type="PROSITE" id="PS50043">
    <property type="entry name" value="HTH_LUXR_2"/>
    <property type="match status" value="1"/>
</dbReference>
<dbReference type="Pfam" id="PF13191">
    <property type="entry name" value="AAA_16"/>
    <property type="match status" value="1"/>
</dbReference>
<protein>
    <submittedName>
        <fullName evidence="4">Non-specific serine/threonine protein kinase</fullName>
        <ecNumber evidence="4">2.7.11.1</ecNumber>
    </submittedName>
</protein>
<dbReference type="PRINTS" id="PR00038">
    <property type="entry name" value="HTHLUXR"/>
</dbReference>
<evidence type="ECO:0000256" key="2">
    <source>
        <dbReference type="ARBA" id="ARBA00022840"/>
    </source>
</evidence>
<keyword evidence="4" id="KW-0723">Serine/threonine-protein kinase</keyword>
<dbReference type="AlphaFoldDB" id="A0A5P9QDU8"/>
<dbReference type="SUPFAM" id="SSF46894">
    <property type="entry name" value="C-terminal effector domain of the bipartite response regulators"/>
    <property type="match status" value="1"/>
</dbReference>